<sequence>MKKIFIVLLMSLVLTSISLPALAATATLSLTAGKTNYKVGDVFKVSININSGGNPLQVVRAKVSYPADLLQAQGFTLGSLFPQKSPGEIIGGGTLYVGGYRIGDGTSSNGALGTATFKVLKDGKATLALIAGSRMITAEPKDIYSGGNSISLTLGVVEKPKEEANPAKPEEKIILASPVVSSATAQEEGWFKVNSVTLNWTKPANALGYVTKLSADTLDDIGEVVTTKDNSITYTDVEDGIWIFQLKAKYPTGFSEIAYYTIKIDTTVPLAMASSIEAQIESENKNNYQIFFNTTDALSGIKSYQIKFDDNQFKEATSPYLLTDDETQAEIVTIKAIDNATNEITAVLPIADYIKQQENALWQLRQEKIALFDIQANAAKRSGLEFYLALSVIALIFITIIIWLIIKKKK</sequence>
<feature type="chain" id="PRO_5009581361" description="Cohesin domain-containing protein" evidence="2">
    <location>
        <begin position="24"/>
        <end position="410"/>
    </location>
</feature>
<evidence type="ECO:0000313" key="4">
    <source>
        <dbReference type="EMBL" id="OGY41181.1"/>
    </source>
</evidence>
<accession>A0A1G1XMJ8</accession>
<keyword evidence="2" id="KW-0732">Signal</keyword>
<dbReference type="InterPro" id="IPR002102">
    <property type="entry name" value="Cohesin_dom"/>
</dbReference>
<feature type="signal peptide" evidence="2">
    <location>
        <begin position="1"/>
        <end position="23"/>
    </location>
</feature>
<dbReference type="GO" id="GO:0000272">
    <property type="term" value="P:polysaccharide catabolic process"/>
    <property type="evidence" value="ECO:0007669"/>
    <property type="project" value="InterPro"/>
</dbReference>
<protein>
    <recommendedName>
        <fullName evidence="3">Cohesin domain-containing protein</fullName>
    </recommendedName>
</protein>
<dbReference type="CDD" id="cd08547">
    <property type="entry name" value="Type_II_cohesin"/>
    <property type="match status" value="1"/>
</dbReference>
<dbReference type="Proteomes" id="UP000176498">
    <property type="component" value="Unassembled WGS sequence"/>
</dbReference>
<gene>
    <name evidence="4" type="ORF">A2Y82_01915</name>
</gene>
<feature type="transmembrane region" description="Helical" evidence="1">
    <location>
        <begin position="386"/>
        <end position="406"/>
    </location>
</feature>
<keyword evidence="1" id="KW-1133">Transmembrane helix</keyword>
<organism evidence="4 5">
    <name type="scientific">Candidatus Buchananbacteria bacterium RBG_13_36_9</name>
    <dbReference type="NCBI Taxonomy" id="1797530"/>
    <lineage>
        <taxon>Bacteria</taxon>
        <taxon>Candidatus Buchananiibacteriota</taxon>
    </lineage>
</organism>
<evidence type="ECO:0000256" key="1">
    <source>
        <dbReference type="SAM" id="Phobius"/>
    </source>
</evidence>
<evidence type="ECO:0000259" key="3">
    <source>
        <dbReference type="Pfam" id="PF00963"/>
    </source>
</evidence>
<dbReference type="Pfam" id="PF00963">
    <property type="entry name" value="Cohesin"/>
    <property type="match status" value="1"/>
</dbReference>
<keyword evidence="1" id="KW-0472">Membrane</keyword>
<evidence type="ECO:0000256" key="2">
    <source>
        <dbReference type="SAM" id="SignalP"/>
    </source>
</evidence>
<keyword evidence="1" id="KW-0812">Transmembrane</keyword>
<dbReference type="InterPro" id="IPR008965">
    <property type="entry name" value="CBM2/CBM3_carb-bd_dom_sf"/>
</dbReference>
<dbReference type="Gene3D" id="2.60.40.680">
    <property type="match status" value="1"/>
</dbReference>
<reference evidence="4 5" key="1">
    <citation type="journal article" date="2016" name="Nat. Commun.">
        <title>Thousands of microbial genomes shed light on interconnected biogeochemical processes in an aquifer system.</title>
        <authorList>
            <person name="Anantharaman K."/>
            <person name="Brown C.T."/>
            <person name="Hug L.A."/>
            <person name="Sharon I."/>
            <person name="Castelle C.J."/>
            <person name="Probst A.J."/>
            <person name="Thomas B.C."/>
            <person name="Singh A."/>
            <person name="Wilkins M.J."/>
            <person name="Karaoz U."/>
            <person name="Brodie E.L."/>
            <person name="Williams K.H."/>
            <person name="Hubbard S.S."/>
            <person name="Banfield J.F."/>
        </authorList>
    </citation>
    <scope>NUCLEOTIDE SEQUENCE [LARGE SCALE GENOMIC DNA]</scope>
</reference>
<dbReference type="EMBL" id="MHHZ01000021">
    <property type="protein sequence ID" value="OGY41181.1"/>
    <property type="molecule type" value="Genomic_DNA"/>
</dbReference>
<dbReference type="GO" id="GO:0030246">
    <property type="term" value="F:carbohydrate binding"/>
    <property type="evidence" value="ECO:0007669"/>
    <property type="project" value="InterPro"/>
</dbReference>
<dbReference type="SUPFAM" id="SSF49384">
    <property type="entry name" value="Carbohydrate-binding domain"/>
    <property type="match status" value="1"/>
</dbReference>
<name>A0A1G1XMJ8_9BACT</name>
<evidence type="ECO:0000313" key="5">
    <source>
        <dbReference type="Proteomes" id="UP000176498"/>
    </source>
</evidence>
<dbReference type="AlphaFoldDB" id="A0A1G1XMJ8"/>
<proteinExistence type="predicted"/>
<feature type="domain" description="Cohesin" evidence="3">
    <location>
        <begin position="30"/>
        <end position="133"/>
    </location>
</feature>
<comment type="caution">
    <text evidence="4">The sequence shown here is derived from an EMBL/GenBank/DDBJ whole genome shotgun (WGS) entry which is preliminary data.</text>
</comment>